<dbReference type="AlphaFoldDB" id="A0AAD4GLW9"/>
<dbReference type="EMBL" id="WHUW01000001">
    <property type="protein sequence ID" value="KAF8452213.1"/>
    <property type="molecule type" value="Genomic_DNA"/>
</dbReference>
<dbReference type="PANTHER" id="PTHR11453">
    <property type="entry name" value="ANION EXCHANGE PROTEIN"/>
    <property type="match status" value="1"/>
</dbReference>
<feature type="domain" description="Bicarbonate transporter-like transmembrane" evidence="6">
    <location>
        <begin position="228"/>
        <end position="398"/>
    </location>
</feature>
<dbReference type="PANTHER" id="PTHR11453:SF82">
    <property type="entry name" value="BORON TRANSPORTER 1"/>
    <property type="match status" value="1"/>
</dbReference>
<comment type="subcellular location">
    <subcellularLocation>
        <location evidence="1">Membrane</location>
        <topology evidence="1">Multi-pass membrane protein</topology>
    </subcellularLocation>
</comment>
<accession>A0AAD4GLW9</accession>
<sequence length="420" mass="46951">MLGAGIFQDIRARAPWYLSDWTGACKSYRVIPATTLIFFVVLPGIAFSLDLIETTHQHGVTEILVSSFMPAFIFSVFGAQPLTIPGKSQITDIIQKQPNPPNYLRFVGWVYFWAAIGVQVITRQFSDTLLMLVIPFLFQALSKTDYLHQLVRLFFPDYGMPISLICCFWHGILWGHCGIAHPATLPVGSAFQAANRRELLVGHRIPFDIVLWVLFFFYHNVLSLIPPGFYYDLFLFGIITFIVALIGVPVPNGLIPQAPIRMSSLVVMGHPSKESDGEGQTCNDIRDLSLVPIGVVEQRVSNLAQVLTVLFWYTGALSKERHHPQIALPSPRQVPTPFNEPLRKVCKSRLVLFVAIQLVGFGATFAITQTIATIGFPVVVLLLVLLRTLVILSWCFVRPLINAMMAFADTGICWRFTVTC</sequence>
<dbReference type="Gene3D" id="1.10.287.570">
    <property type="entry name" value="Helical hairpin bin"/>
    <property type="match status" value="1"/>
</dbReference>
<dbReference type="InterPro" id="IPR011531">
    <property type="entry name" value="HCO3_transpt-like_TM_dom"/>
</dbReference>
<feature type="transmembrane region" description="Helical" evidence="5">
    <location>
        <begin position="63"/>
        <end position="83"/>
    </location>
</feature>
<feature type="transmembrane region" description="Helical" evidence="5">
    <location>
        <begin position="374"/>
        <end position="397"/>
    </location>
</feature>
<dbReference type="GO" id="GO:0005886">
    <property type="term" value="C:plasma membrane"/>
    <property type="evidence" value="ECO:0007669"/>
    <property type="project" value="TreeGrafter"/>
</dbReference>
<comment type="caution">
    <text evidence="7">The sequence shown here is derived from an EMBL/GenBank/DDBJ whole genome shotgun (WGS) entry which is preliminary data.</text>
</comment>
<dbReference type="GO" id="GO:0005452">
    <property type="term" value="F:solute:inorganic anion antiporter activity"/>
    <property type="evidence" value="ECO:0007669"/>
    <property type="project" value="InterPro"/>
</dbReference>
<feature type="transmembrane region" description="Helical" evidence="5">
    <location>
        <begin position="350"/>
        <end position="368"/>
    </location>
</feature>
<keyword evidence="3 5" id="KW-1133">Transmembrane helix</keyword>
<feature type="domain" description="Bicarbonate transporter-like transmembrane" evidence="6">
    <location>
        <begin position="4"/>
        <end position="118"/>
    </location>
</feature>
<reference evidence="7" key="1">
    <citation type="submission" date="2019-10" db="EMBL/GenBank/DDBJ databases">
        <authorList>
            <consortium name="DOE Joint Genome Institute"/>
            <person name="Kuo A."/>
            <person name="Miyauchi S."/>
            <person name="Kiss E."/>
            <person name="Drula E."/>
            <person name="Kohler A."/>
            <person name="Sanchez-Garcia M."/>
            <person name="Andreopoulos B."/>
            <person name="Barry K.W."/>
            <person name="Bonito G."/>
            <person name="Buee M."/>
            <person name="Carver A."/>
            <person name="Chen C."/>
            <person name="Cichocki N."/>
            <person name="Clum A."/>
            <person name="Culley D."/>
            <person name="Crous P.W."/>
            <person name="Fauchery L."/>
            <person name="Girlanda M."/>
            <person name="Hayes R."/>
            <person name="Keri Z."/>
            <person name="LaButti K."/>
            <person name="Lipzen A."/>
            <person name="Lombard V."/>
            <person name="Magnuson J."/>
            <person name="Maillard F."/>
            <person name="Morin E."/>
            <person name="Murat C."/>
            <person name="Nolan M."/>
            <person name="Ohm R."/>
            <person name="Pangilinan J."/>
            <person name="Pereira M."/>
            <person name="Perotto S."/>
            <person name="Peter M."/>
            <person name="Riley R."/>
            <person name="Sitrit Y."/>
            <person name="Stielow B."/>
            <person name="Szollosi G."/>
            <person name="Zifcakova L."/>
            <person name="Stursova M."/>
            <person name="Spatafora J.W."/>
            <person name="Tedersoo L."/>
            <person name="Vaario L.-M."/>
            <person name="Yamada A."/>
            <person name="Yan M."/>
            <person name="Wang P."/>
            <person name="Xu J."/>
            <person name="Bruns T."/>
            <person name="Baldrian P."/>
            <person name="Vilgalys R."/>
            <person name="Henrissat B."/>
            <person name="Grigoriev I.V."/>
            <person name="Hibbett D."/>
            <person name="Nagy L.G."/>
            <person name="Martin F.M."/>
        </authorList>
    </citation>
    <scope>NUCLEOTIDE SEQUENCE</scope>
    <source>
        <strain evidence="7">BED1</strain>
    </source>
</reference>
<evidence type="ECO:0000256" key="5">
    <source>
        <dbReference type="SAM" id="Phobius"/>
    </source>
</evidence>
<dbReference type="GO" id="GO:0050801">
    <property type="term" value="P:monoatomic ion homeostasis"/>
    <property type="evidence" value="ECO:0007669"/>
    <property type="project" value="TreeGrafter"/>
</dbReference>
<name>A0AAD4GLW9_BOLED</name>
<feature type="transmembrane region" description="Helical" evidence="5">
    <location>
        <begin position="201"/>
        <end position="221"/>
    </location>
</feature>
<gene>
    <name evidence="7" type="ORF">L210DRAFT_3608344</name>
</gene>
<dbReference type="GO" id="GO:0080139">
    <property type="term" value="F:borate efflux transmembrane transporter activity"/>
    <property type="evidence" value="ECO:0007669"/>
    <property type="project" value="TreeGrafter"/>
</dbReference>
<dbReference type="Pfam" id="PF00955">
    <property type="entry name" value="HCO3_cotransp"/>
    <property type="match status" value="2"/>
</dbReference>
<organism evidence="7 8">
    <name type="scientific">Boletus edulis BED1</name>
    <dbReference type="NCBI Taxonomy" id="1328754"/>
    <lineage>
        <taxon>Eukaryota</taxon>
        <taxon>Fungi</taxon>
        <taxon>Dikarya</taxon>
        <taxon>Basidiomycota</taxon>
        <taxon>Agaricomycotina</taxon>
        <taxon>Agaricomycetes</taxon>
        <taxon>Agaricomycetidae</taxon>
        <taxon>Boletales</taxon>
        <taxon>Boletineae</taxon>
        <taxon>Boletaceae</taxon>
        <taxon>Boletoideae</taxon>
        <taxon>Boletus</taxon>
    </lineage>
</organism>
<dbReference type="InterPro" id="IPR003020">
    <property type="entry name" value="HCO3_transpt_euk"/>
</dbReference>
<reference evidence="7" key="2">
    <citation type="journal article" date="2020" name="Nat. Commun.">
        <title>Large-scale genome sequencing of mycorrhizal fungi provides insights into the early evolution of symbiotic traits.</title>
        <authorList>
            <person name="Miyauchi S."/>
            <person name="Kiss E."/>
            <person name="Kuo A."/>
            <person name="Drula E."/>
            <person name="Kohler A."/>
            <person name="Sanchez-Garcia M."/>
            <person name="Morin E."/>
            <person name="Andreopoulos B."/>
            <person name="Barry K.W."/>
            <person name="Bonito G."/>
            <person name="Buee M."/>
            <person name="Carver A."/>
            <person name="Chen C."/>
            <person name="Cichocki N."/>
            <person name="Clum A."/>
            <person name="Culley D."/>
            <person name="Crous P.W."/>
            <person name="Fauchery L."/>
            <person name="Girlanda M."/>
            <person name="Hayes R.D."/>
            <person name="Keri Z."/>
            <person name="LaButti K."/>
            <person name="Lipzen A."/>
            <person name="Lombard V."/>
            <person name="Magnuson J."/>
            <person name="Maillard F."/>
            <person name="Murat C."/>
            <person name="Nolan M."/>
            <person name="Ohm R.A."/>
            <person name="Pangilinan J."/>
            <person name="Pereira M.F."/>
            <person name="Perotto S."/>
            <person name="Peter M."/>
            <person name="Pfister S."/>
            <person name="Riley R."/>
            <person name="Sitrit Y."/>
            <person name="Stielow J.B."/>
            <person name="Szollosi G."/>
            <person name="Zifcakova L."/>
            <person name="Stursova M."/>
            <person name="Spatafora J.W."/>
            <person name="Tedersoo L."/>
            <person name="Vaario L.M."/>
            <person name="Yamada A."/>
            <person name="Yan M."/>
            <person name="Wang P."/>
            <person name="Xu J."/>
            <person name="Bruns T."/>
            <person name="Baldrian P."/>
            <person name="Vilgalys R."/>
            <person name="Dunand C."/>
            <person name="Henrissat B."/>
            <person name="Grigoriev I.V."/>
            <person name="Hibbett D."/>
            <person name="Nagy L.G."/>
            <person name="Martin F.M."/>
        </authorList>
    </citation>
    <scope>NUCLEOTIDE SEQUENCE</scope>
    <source>
        <strain evidence="7">BED1</strain>
    </source>
</reference>
<keyword evidence="8" id="KW-1185">Reference proteome</keyword>
<feature type="transmembrane region" description="Helical" evidence="5">
    <location>
        <begin position="103"/>
        <end position="122"/>
    </location>
</feature>
<proteinExistence type="predicted"/>
<keyword evidence="2 5" id="KW-0812">Transmembrane</keyword>
<keyword evidence="4 5" id="KW-0472">Membrane</keyword>
<evidence type="ECO:0000256" key="1">
    <source>
        <dbReference type="ARBA" id="ARBA00004141"/>
    </source>
</evidence>
<feature type="transmembrane region" description="Helical" evidence="5">
    <location>
        <begin position="233"/>
        <end position="255"/>
    </location>
</feature>
<evidence type="ECO:0000256" key="3">
    <source>
        <dbReference type="ARBA" id="ARBA00022989"/>
    </source>
</evidence>
<evidence type="ECO:0000256" key="2">
    <source>
        <dbReference type="ARBA" id="ARBA00022692"/>
    </source>
</evidence>
<dbReference type="GO" id="GO:0000324">
    <property type="term" value="C:fungal-type vacuole"/>
    <property type="evidence" value="ECO:0007669"/>
    <property type="project" value="TreeGrafter"/>
</dbReference>
<protein>
    <recommendedName>
        <fullName evidence="6">Bicarbonate transporter-like transmembrane domain-containing protein</fullName>
    </recommendedName>
</protein>
<feature type="transmembrane region" description="Helical" evidence="5">
    <location>
        <begin position="30"/>
        <end position="51"/>
    </location>
</feature>
<evidence type="ECO:0000259" key="6">
    <source>
        <dbReference type="Pfam" id="PF00955"/>
    </source>
</evidence>
<evidence type="ECO:0000313" key="8">
    <source>
        <dbReference type="Proteomes" id="UP001194468"/>
    </source>
</evidence>
<dbReference type="Proteomes" id="UP001194468">
    <property type="component" value="Unassembled WGS sequence"/>
</dbReference>
<feature type="transmembrane region" description="Helical" evidence="5">
    <location>
        <begin position="158"/>
        <end position="180"/>
    </location>
</feature>
<evidence type="ECO:0000313" key="7">
    <source>
        <dbReference type="EMBL" id="KAF8452213.1"/>
    </source>
</evidence>
<evidence type="ECO:0000256" key="4">
    <source>
        <dbReference type="ARBA" id="ARBA00023136"/>
    </source>
</evidence>
<dbReference type="GO" id="GO:0006820">
    <property type="term" value="P:monoatomic anion transport"/>
    <property type="evidence" value="ECO:0007669"/>
    <property type="project" value="InterPro"/>
</dbReference>